<sequence>MEFEGEGKMQKKHHGYVGQIDKFEEIQMSQRKFKVVKRFYRDYYSERFTRFYVKYKYTDLAIGVDKFNLQMLEGVYDLVRNHYKELERLREFNKEFFESFEPVDVSLFQPITDIILAMAEASKLAGVGPMAAVAGAFAESVGKYLLKIHGSKEVIVENGGDIYLNVRSEIRIGIFANFDSEFNKLSIILGPGEYGVCTSSGKIGHSVSFGNADAACVIARSAVIADAFATKYGNLIKSEKDFEKVLGLVKDDIDEKRYILGVLFVVKNKLLVYGNVRLSV</sequence>
<dbReference type="Gene3D" id="3.10.520.10">
    <property type="entry name" value="ApbE-like domains"/>
    <property type="match status" value="1"/>
</dbReference>
<protein>
    <submittedName>
        <fullName evidence="1">UPF0280 family protein</fullName>
    </submittedName>
</protein>
<dbReference type="EMBL" id="DTBH01000150">
    <property type="protein sequence ID" value="HGQ77671.1"/>
    <property type="molecule type" value="Genomic_DNA"/>
</dbReference>
<accession>A0A7V4CNX6</accession>
<gene>
    <name evidence="1" type="ORF">ENU12_07200</name>
</gene>
<evidence type="ECO:0000313" key="1">
    <source>
        <dbReference type="EMBL" id="HGQ77671.1"/>
    </source>
</evidence>
<name>A0A7V4CNX6_FERPE</name>
<dbReference type="SUPFAM" id="SSF143631">
    <property type="entry name" value="ApbE-like"/>
    <property type="match status" value="1"/>
</dbReference>
<comment type="caution">
    <text evidence="1">The sequence shown here is derived from an EMBL/GenBank/DDBJ whole genome shotgun (WGS) entry which is preliminary data.</text>
</comment>
<proteinExistence type="predicted"/>
<dbReference type="InterPro" id="IPR003374">
    <property type="entry name" value="ApbE-like_sf"/>
</dbReference>
<reference evidence="1" key="1">
    <citation type="journal article" date="2020" name="mSystems">
        <title>Genome- and Community-Level Interaction Insights into Carbon Utilization and Element Cycling Functions of Hydrothermarchaeota in Hydrothermal Sediment.</title>
        <authorList>
            <person name="Zhou Z."/>
            <person name="Liu Y."/>
            <person name="Xu W."/>
            <person name="Pan J."/>
            <person name="Luo Z.H."/>
            <person name="Li M."/>
        </authorList>
    </citation>
    <scope>NUCLEOTIDE SEQUENCE [LARGE SCALE GENOMIC DNA]</scope>
    <source>
        <strain evidence="1">SpSt-640</strain>
    </source>
</reference>
<organism evidence="1">
    <name type="scientific">Fervidobacterium pennivorans</name>
    <dbReference type="NCBI Taxonomy" id="93466"/>
    <lineage>
        <taxon>Bacteria</taxon>
        <taxon>Thermotogati</taxon>
        <taxon>Thermotogota</taxon>
        <taxon>Thermotogae</taxon>
        <taxon>Thermotogales</taxon>
        <taxon>Fervidobacteriaceae</taxon>
        <taxon>Fervidobacterium</taxon>
    </lineage>
</organism>
<dbReference type="AlphaFoldDB" id="A0A7V4CNX6"/>